<evidence type="ECO:0000313" key="2">
    <source>
        <dbReference type="EMBL" id="CAJ0808951.1"/>
    </source>
</evidence>
<keyword evidence="1" id="KW-0732">Signal</keyword>
<accession>A0ABM9JYZ6</accession>
<dbReference type="EMBL" id="CATZLL010000001">
    <property type="protein sequence ID" value="CAJ0808951.1"/>
    <property type="molecule type" value="Genomic_DNA"/>
</dbReference>
<comment type="caution">
    <text evidence="2">The sequence shown here is derived from an EMBL/GenBank/DDBJ whole genome shotgun (WGS) entry which is preliminary data.</text>
</comment>
<sequence>MNITAKLTRAGLCGAIALTALTQAGCMTSTPVYDQHFGEAVRTLRAMQTLNPDAGSNTDPVMGVDGRAATAAMDRYNTQFTKPQADVSAFAVGVGSGSSLDSQSR</sequence>
<protein>
    <recommendedName>
        <fullName evidence="4">Lipoprotein</fullName>
    </recommendedName>
</protein>
<dbReference type="RefSeq" id="WP_199030387.1">
    <property type="nucleotide sequence ID" value="NZ_CATZLL010000001.1"/>
</dbReference>
<dbReference type="Proteomes" id="UP001189757">
    <property type="component" value="Unassembled WGS sequence"/>
</dbReference>
<evidence type="ECO:0000256" key="1">
    <source>
        <dbReference type="SAM" id="SignalP"/>
    </source>
</evidence>
<organism evidence="2 3">
    <name type="scientific">Ralstonia flaminis</name>
    <dbReference type="NCBI Taxonomy" id="3058597"/>
    <lineage>
        <taxon>Bacteria</taxon>
        <taxon>Pseudomonadati</taxon>
        <taxon>Pseudomonadota</taxon>
        <taxon>Betaproteobacteria</taxon>
        <taxon>Burkholderiales</taxon>
        <taxon>Burkholderiaceae</taxon>
        <taxon>Ralstonia</taxon>
    </lineage>
</organism>
<proteinExistence type="predicted"/>
<name>A0ABM9JYZ6_9RALS</name>
<reference evidence="2 3" key="1">
    <citation type="submission" date="2023-07" db="EMBL/GenBank/DDBJ databases">
        <authorList>
            <person name="Peeters C."/>
        </authorList>
    </citation>
    <scope>NUCLEOTIDE SEQUENCE [LARGE SCALE GENOMIC DNA]</scope>
    <source>
        <strain evidence="2 3">LMG 18101</strain>
    </source>
</reference>
<gene>
    <name evidence="2" type="ORF">LMG18101_00473</name>
</gene>
<feature type="signal peptide" evidence="1">
    <location>
        <begin position="1"/>
        <end position="24"/>
    </location>
</feature>
<evidence type="ECO:0000313" key="3">
    <source>
        <dbReference type="Proteomes" id="UP001189757"/>
    </source>
</evidence>
<feature type="chain" id="PRO_5047080658" description="Lipoprotein" evidence="1">
    <location>
        <begin position="25"/>
        <end position="105"/>
    </location>
</feature>
<evidence type="ECO:0008006" key="4">
    <source>
        <dbReference type="Google" id="ProtNLM"/>
    </source>
</evidence>
<keyword evidence="3" id="KW-1185">Reference proteome</keyword>